<proteinExistence type="inferred from homology"/>
<dbReference type="PROSITE" id="PS52041">
    <property type="entry name" value="TOPO_IIB"/>
    <property type="match status" value="1"/>
</dbReference>
<keyword evidence="1" id="KW-0238">DNA-binding</keyword>
<dbReference type="AlphaFoldDB" id="A0A5B0Q8S4"/>
<reference evidence="4 5" key="1">
    <citation type="submission" date="2019-05" db="EMBL/GenBank/DDBJ databases">
        <title>Emergence of the Ug99 lineage of the wheat stem rust pathogen through somatic hybridization.</title>
        <authorList>
            <person name="Li F."/>
            <person name="Upadhyaya N.M."/>
            <person name="Sperschneider J."/>
            <person name="Matny O."/>
            <person name="Nguyen-Phuc H."/>
            <person name="Mago R."/>
            <person name="Raley C."/>
            <person name="Miller M.E."/>
            <person name="Silverstein K.A.T."/>
            <person name="Henningsen E."/>
            <person name="Hirsch C.D."/>
            <person name="Visser B."/>
            <person name="Pretorius Z.A."/>
            <person name="Steffenson B.J."/>
            <person name="Schwessinger B."/>
            <person name="Dodds P.N."/>
            <person name="Figueroa M."/>
        </authorList>
    </citation>
    <scope>NUCLEOTIDE SEQUENCE [LARGE SCALE GENOMIC DNA]</scope>
    <source>
        <strain evidence="4 5">Ug99</strain>
    </source>
</reference>
<dbReference type="GO" id="GO:0007131">
    <property type="term" value="P:reciprocal meiotic recombination"/>
    <property type="evidence" value="ECO:0007669"/>
    <property type="project" value="TreeGrafter"/>
</dbReference>
<feature type="region of interest" description="Disordered" evidence="2">
    <location>
        <begin position="1"/>
        <end position="126"/>
    </location>
</feature>
<dbReference type="InterPro" id="IPR013049">
    <property type="entry name" value="Spo11/TopoVI_A_N"/>
</dbReference>
<dbReference type="GO" id="GO:0003918">
    <property type="term" value="F:DNA topoisomerase type II (double strand cut, ATP-hydrolyzing) activity"/>
    <property type="evidence" value="ECO:0007669"/>
    <property type="project" value="InterPro"/>
</dbReference>
<evidence type="ECO:0000256" key="2">
    <source>
        <dbReference type="SAM" id="MobiDB-lite"/>
    </source>
</evidence>
<evidence type="ECO:0000313" key="4">
    <source>
        <dbReference type="EMBL" id="KAA1109601.1"/>
    </source>
</evidence>
<dbReference type="InterPro" id="IPR002815">
    <property type="entry name" value="Spo11/TopoVI_A"/>
</dbReference>
<dbReference type="GO" id="GO:0042138">
    <property type="term" value="P:meiotic DNA double-strand break formation"/>
    <property type="evidence" value="ECO:0007669"/>
    <property type="project" value="TreeGrafter"/>
</dbReference>
<evidence type="ECO:0000259" key="3">
    <source>
        <dbReference type="Pfam" id="PF04406"/>
    </source>
</evidence>
<feature type="compositionally biased region" description="Low complexity" evidence="2">
    <location>
        <begin position="49"/>
        <end position="65"/>
    </location>
</feature>
<organism evidence="4 5">
    <name type="scientific">Puccinia graminis f. sp. tritici</name>
    <dbReference type="NCBI Taxonomy" id="56615"/>
    <lineage>
        <taxon>Eukaryota</taxon>
        <taxon>Fungi</taxon>
        <taxon>Dikarya</taxon>
        <taxon>Basidiomycota</taxon>
        <taxon>Pucciniomycotina</taxon>
        <taxon>Pucciniomycetes</taxon>
        <taxon>Pucciniales</taxon>
        <taxon>Pucciniaceae</taxon>
        <taxon>Puccinia</taxon>
    </lineage>
</organism>
<feature type="compositionally biased region" description="Basic and acidic residues" evidence="2">
    <location>
        <begin position="86"/>
        <end position="98"/>
    </location>
</feature>
<comment type="similarity">
    <text evidence="1">Belongs to the TOP6A family.</text>
</comment>
<gene>
    <name evidence="4" type="primary">SPO11_6</name>
    <name evidence="4" type="ORF">PGTUg99_025642</name>
</gene>
<accession>A0A5B0Q8S4</accession>
<dbReference type="EMBL" id="VDEP01000304">
    <property type="protein sequence ID" value="KAA1109601.1"/>
    <property type="molecule type" value="Genomic_DNA"/>
</dbReference>
<dbReference type="GO" id="GO:0005524">
    <property type="term" value="F:ATP binding"/>
    <property type="evidence" value="ECO:0007669"/>
    <property type="project" value="InterPro"/>
</dbReference>
<dbReference type="Pfam" id="PF04406">
    <property type="entry name" value="TP6A_N"/>
    <property type="match status" value="1"/>
</dbReference>
<dbReference type="PANTHER" id="PTHR10848:SF0">
    <property type="entry name" value="MEIOTIC RECOMBINATION PROTEIN SPO11"/>
    <property type="match status" value="1"/>
</dbReference>
<dbReference type="SUPFAM" id="SSF56726">
    <property type="entry name" value="DNA topoisomerase IV, alpha subunit"/>
    <property type="match status" value="1"/>
</dbReference>
<sequence>MSDDGHSTDSSASAEQRSDLSNGSSICSWCSGPGKNPTDITGWYDADSIHSSSSQEDQSESNRSSIRASVQEDHSEVPSPETPASRLDDQADPVRDEETSSSAGVEDAVDGDPAQSMDKDEEENLVDEDLDSVLVKSSDERDGEVVAKIEALILDFLRQLNSDPPKRISISLKGRPKIVFPSSRRGIESIDKLAQLWKLLALIRGAISDNQVFTIREVFESGAELFESQAAVDSLVNDLAVAFEVTCEELHIVGSVKSLFPGDPKFFSHPKEVHTFWHMLVSDQEHDHYLVSSRLSTQKLQDILSAHKVPFNESDRRTVLVPLYEALKNSKINAPMTDKKPTNDGNSGGNSAASSQTDGMYDPPGSSHQEALRPPIGNPGEERAPTPRPEPVPHSLNPRISSENLSNYPEFNFLNIFDSV</sequence>
<dbReference type="GO" id="GO:0000706">
    <property type="term" value="P:meiotic DNA double-strand break processing"/>
    <property type="evidence" value="ECO:0007669"/>
    <property type="project" value="TreeGrafter"/>
</dbReference>
<dbReference type="InterPro" id="IPR036388">
    <property type="entry name" value="WH-like_DNA-bd_sf"/>
</dbReference>
<dbReference type="PANTHER" id="PTHR10848">
    <property type="entry name" value="MEIOTIC RECOMBINATION PROTEIN SPO11"/>
    <property type="match status" value="1"/>
</dbReference>
<comment type="caution">
    <text evidence="4">The sequence shown here is derived from an EMBL/GenBank/DDBJ whole genome shotgun (WGS) entry which is preliminary data.</text>
</comment>
<evidence type="ECO:0000256" key="1">
    <source>
        <dbReference type="PROSITE-ProRule" id="PRU01385"/>
    </source>
</evidence>
<name>A0A5B0Q8S4_PUCGR</name>
<feature type="domain" description="Spo11/DNA topoisomerase VI subunit A N-terminal" evidence="3">
    <location>
        <begin position="192"/>
        <end position="252"/>
    </location>
</feature>
<feature type="compositionally biased region" description="Polar residues" evidence="2">
    <location>
        <begin position="8"/>
        <end position="28"/>
    </location>
</feature>
<dbReference type="InterPro" id="IPR036078">
    <property type="entry name" value="Spo11/TopoVI_A_sf"/>
</dbReference>
<dbReference type="Gene3D" id="1.10.10.10">
    <property type="entry name" value="Winged helix-like DNA-binding domain superfamily/Winged helix DNA-binding domain"/>
    <property type="match status" value="1"/>
</dbReference>
<feature type="region of interest" description="Disordered" evidence="2">
    <location>
        <begin position="332"/>
        <end position="405"/>
    </location>
</feature>
<comment type="caution">
    <text evidence="1">Lacks conserved residue(s) required for the propagation of feature annotation.</text>
</comment>
<dbReference type="GO" id="GO:0003677">
    <property type="term" value="F:DNA binding"/>
    <property type="evidence" value="ECO:0007669"/>
    <property type="project" value="UniProtKB-UniRule"/>
</dbReference>
<evidence type="ECO:0000313" key="5">
    <source>
        <dbReference type="Proteomes" id="UP000325313"/>
    </source>
</evidence>
<protein>
    <submittedName>
        <fullName evidence="4">Endodeoxyribonuclease</fullName>
    </submittedName>
</protein>
<dbReference type="Proteomes" id="UP000325313">
    <property type="component" value="Unassembled WGS sequence"/>
</dbReference>
<dbReference type="GO" id="GO:0000228">
    <property type="term" value="C:nuclear chromosome"/>
    <property type="evidence" value="ECO:0007669"/>
    <property type="project" value="TreeGrafter"/>
</dbReference>